<dbReference type="Pfam" id="PF00956">
    <property type="entry name" value="NAP"/>
    <property type="match status" value="1"/>
</dbReference>
<comment type="caution">
    <text evidence="4">The sequence shown here is derived from an EMBL/GenBank/DDBJ whole genome shotgun (WGS) entry which is preliminary data.</text>
</comment>
<dbReference type="GO" id="GO:0042393">
    <property type="term" value="F:histone binding"/>
    <property type="evidence" value="ECO:0007669"/>
    <property type="project" value="UniProtKB-ARBA"/>
</dbReference>
<dbReference type="EMBL" id="JAJJMB010001716">
    <property type="protein sequence ID" value="KAI3955845.1"/>
    <property type="molecule type" value="Genomic_DNA"/>
</dbReference>
<evidence type="ECO:0000256" key="2">
    <source>
        <dbReference type="ARBA" id="ARBA00023186"/>
    </source>
</evidence>
<dbReference type="PANTHER" id="PTHR11875">
    <property type="entry name" value="TESTIS-SPECIFIC Y-ENCODED PROTEIN"/>
    <property type="match status" value="1"/>
</dbReference>
<name>A0AAD4TH20_9MAGN</name>
<dbReference type="AlphaFoldDB" id="A0AAD4TH20"/>
<proteinExistence type="inferred from homology"/>
<dbReference type="GO" id="GO:0005634">
    <property type="term" value="C:nucleus"/>
    <property type="evidence" value="ECO:0007669"/>
    <property type="project" value="InterPro"/>
</dbReference>
<keyword evidence="5" id="KW-1185">Reference proteome</keyword>
<comment type="similarity">
    <text evidence="1 3">Belongs to the nucleosome assembly protein (NAP) family.</text>
</comment>
<evidence type="ECO:0000256" key="1">
    <source>
        <dbReference type="ARBA" id="ARBA00009947"/>
    </source>
</evidence>
<gene>
    <name evidence="4" type="ORF">MKW98_006205</name>
</gene>
<dbReference type="GO" id="GO:0006334">
    <property type="term" value="P:nucleosome assembly"/>
    <property type="evidence" value="ECO:0007669"/>
    <property type="project" value="InterPro"/>
</dbReference>
<dbReference type="Proteomes" id="UP001202328">
    <property type="component" value="Unassembled WGS sequence"/>
</dbReference>
<sequence length="444" mass="51470">MDELTLIQEKLDKVNEWTLDQMRRVKNKCEKFLWEEEAANKGGETIRQMKCRQKRKKIIELFPKFWSTAFLGVASLRKLLNETDKKIIMEHLKTVDVEDRLDVKSGLSKKFSFSHNGIADISGTEIKWKNKRPKHDVVEKGSGQSSTTDVRKSFLEWFSDDHLPKDQDRDEVAETIAYSLWPYAPVYYINATKTSVSMAAGIHADENGLPVSDSTTELRRRKENEKLMEVHAESVNAKEAALTNRWDLKYDLQVETEEKVLRQQKTELCRSIYEKRSEIIKGIPFFWLNAFISHSALADILNEDDHKIFRYLECVNVEEIEDPTLVHMITLNFNERNPYFENASLTKTFSHCVEGEDTNGCTIKWKDSVCNGREYPGDRNVGFFTWFSGCGYGSTGNLDEVAELIIEDLWPNAIKYYFNGNRNYKKESRIVKVCRLWAASNLHG</sequence>
<dbReference type="SUPFAM" id="SSF143113">
    <property type="entry name" value="NAP-like"/>
    <property type="match status" value="2"/>
</dbReference>
<evidence type="ECO:0000313" key="4">
    <source>
        <dbReference type="EMBL" id="KAI3955845.1"/>
    </source>
</evidence>
<organism evidence="4 5">
    <name type="scientific">Papaver atlanticum</name>
    <dbReference type="NCBI Taxonomy" id="357466"/>
    <lineage>
        <taxon>Eukaryota</taxon>
        <taxon>Viridiplantae</taxon>
        <taxon>Streptophyta</taxon>
        <taxon>Embryophyta</taxon>
        <taxon>Tracheophyta</taxon>
        <taxon>Spermatophyta</taxon>
        <taxon>Magnoliopsida</taxon>
        <taxon>Ranunculales</taxon>
        <taxon>Papaveraceae</taxon>
        <taxon>Papaveroideae</taxon>
        <taxon>Papaver</taxon>
    </lineage>
</organism>
<dbReference type="Gene3D" id="3.30.1120.90">
    <property type="entry name" value="Nucleosome assembly protein"/>
    <property type="match status" value="2"/>
</dbReference>
<keyword evidence="2" id="KW-0143">Chaperone</keyword>
<reference evidence="4" key="1">
    <citation type="submission" date="2022-04" db="EMBL/GenBank/DDBJ databases">
        <title>A functionally conserved STORR gene fusion in Papaver species that diverged 16.8 million years ago.</title>
        <authorList>
            <person name="Catania T."/>
        </authorList>
    </citation>
    <scope>NUCLEOTIDE SEQUENCE</scope>
    <source>
        <strain evidence="4">S-188037</strain>
    </source>
</reference>
<evidence type="ECO:0000313" key="5">
    <source>
        <dbReference type="Proteomes" id="UP001202328"/>
    </source>
</evidence>
<accession>A0AAD4TH20</accession>
<evidence type="ECO:0000256" key="3">
    <source>
        <dbReference type="RuleBase" id="RU003876"/>
    </source>
</evidence>
<dbReference type="InterPro" id="IPR002164">
    <property type="entry name" value="NAP_family"/>
</dbReference>
<dbReference type="InterPro" id="IPR037231">
    <property type="entry name" value="NAP-like_sf"/>
</dbReference>
<protein>
    <submittedName>
        <fullName evidence="4">Uncharacterized protein</fullName>
    </submittedName>
</protein>
<dbReference type="GO" id="GO:0000724">
    <property type="term" value="P:double-strand break repair via homologous recombination"/>
    <property type="evidence" value="ECO:0007669"/>
    <property type="project" value="UniProtKB-ARBA"/>
</dbReference>